<dbReference type="AlphaFoldDB" id="A0A9Q6LMQ2"/>
<dbReference type="Gene3D" id="3.30.110.40">
    <property type="entry name" value="TusA-like domain"/>
    <property type="match status" value="1"/>
</dbReference>
<dbReference type="Proteomes" id="UP000422232">
    <property type="component" value="Chromosome"/>
</dbReference>
<dbReference type="CDD" id="cd00291">
    <property type="entry name" value="SirA_YedF_YeeD"/>
    <property type="match status" value="1"/>
</dbReference>
<keyword evidence="2" id="KW-0808">Transferase</keyword>
<dbReference type="InterPro" id="IPR001455">
    <property type="entry name" value="TusA-like"/>
</dbReference>
<dbReference type="InterPro" id="IPR036868">
    <property type="entry name" value="TusA-like_sf"/>
</dbReference>
<reference evidence="2 3" key="1">
    <citation type="submission" date="2019-04" db="EMBL/GenBank/DDBJ databases">
        <title>Complete genome sequencing of Piscirickettsia salmonis strain Psal-009.</title>
        <authorList>
            <person name="Schober I."/>
            <person name="Bunk B."/>
            <person name="Sproer C."/>
            <person name="Carril G.P."/>
            <person name="Riedel T."/>
            <person name="Flores-Herrera P.A."/>
            <person name="Nourdin-Galindo G."/>
            <person name="Marshall S.H."/>
            <person name="Overmann J."/>
        </authorList>
    </citation>
    <scope>NUCLEOTIDE SEQUENCE [LARGE SCALE GENOMIC DNA]</scope>
    <source>
        <strain evidence="2 3">Psal-009</strain>
    </source>
</reference>
<dbReference type="PANTHER" id="PTHR33279">
    <property type="entry name" value="SULFUR CARRIER PROTEIN YEDF-RELATED"/>
    <property type="match status" value="1"/>
</dbReference>
<protein>
    <submittedName>
        <fullName evidence="2">Sulfurtransferase TusA</fullName>
        <ecNumber evidence="2">2.8.1.-</ecNumber>
    </submittedName>
</protein>
<gene>
    <name evidence="2" type="primary">tusA</name>
    <name evidence="2" type="ORF">Psal009_02739</name>
</gene>
<comment type="similarity">
    <text evidence="1">Belongs to the sulfur carrier protein TusA family.</text>
</comment>
<dbReference type="GeneID" id="66740126"/>
<dbReference type="RefSeq" id="WP_016210251.1">
    <property type="nucleotide sequence ID" value="NZ_CP012413.1"/>
</dbReference>
<dbReference type="EC" id="2.8.1.-" evidence="2"/>
<dbReference type="PROSITE" id="PS01148">
    <property type="entry name" value="UPF0033"/>
    <property type="match status" value="1"/>
</dbReference>
<dbReference type="PANTHER" id="PTHR33279:SF2">
    <property type="entry name" value="SULFUR CARRIER PROTEIN TUSA"/>
    <property type="match status" value="1"/>
</dbReference>
<name>A0A9Q6LMQ2_PISSA</name>
<organism evidence="2 3">
    <name type="scientific">Piscirickettsia salmonis</name>
    <dbReference type="NCBI Taxonomy" id="1238"/>
    <lineage>
        <taxon>Bacteria</taxon>
        <taxon>Pseudomonadati</taxon>
        <taxon>Pseudomonadota</taxon>
        <taxon>Gammaproteobacteria</taxon>
        <taxon>Thiotrichales</taxon>
        <taxon>Piscirickettsiaceae</taxon>
        <taxon>Piscirickettsia</taxon>
    </lineage>
</organism>
<evidence type="ECO:0000313" key="3">
    <source>
        <dbReference type="Proteomes" id="UP000422232"/>
    </source>
</evidence>
<keyword evidence="3" id="KW-1185">Reference proteome</keyword>
<proteinExistence type="inferred from homology"/>
<evidence type="ECO:0000313" key="2">
    <source>
        <dbReference type="EMBL" id="QGO06811.1"/>
    </source>
</evidence>
<evidence type="ECO:0000256" key="1">
    <source>
        <dbReference type="ARBA" id="ARBA00008984"/>
    </source>
</evidence>
<dbReference type="SUPFAM" id="SSF64307">
    <property type="entry name" value="SirA-like"/>
    <property type="match status" value="1"/>
</dbReference>
<dbReference type="GO" id="GO:0016740">
    <property type="term" value="F:transferase activity"/>
    <property type="evidence" value="ECO:0007669"/>
    <property type="project" value="UniProtKB-KW"/>
</dbReference>
<accession>A0A9Q6LMQ2</accession>
<sequence length="80" mass="9086">MQKPVQEVNATLDVVGLRCPFPLLRAKKALKALQSGEVLEVLATDPSTEQDFLAFAKQTGHSLLEHKVIENVYYYWLKKK</sequence>
<dbReference type="EMBL" id="CP038908">
    <property type="protein sequence ID" value="QGO06811.1"/>
    <property type="molecule type" value="Genomic_DNA"/>
</dbReference>
<dbReference type="Pfam" id="PF01206">
    <property type="entry name" value="TusA"/>
    <property type="match status" value="1"/>
</dbReference>